<dbReference type="PANTHER" id="PTHR23235">
    <property type="entry name" value="KRUEPPEL-LIKE TRANSCRIPTION FACTOR"/>
    <property type="match status" value="1"/>
</dbReference>
<name>A0ABD2PQ51_9PLAT</name>
<evidence type="ECO:0000256" key="4">
    <source>
        <dbReference type="ARBA" id="ARBA00022833"/>
    </source>
</evidence>
<protein>
    <recommendedName>
        <fullName evidence="7">C2H2-type domain-containing protein</fullName>
    </recommendedName>
</protein>
<feature type="domain" description="C2H2-type" evidence="7">
    <location>
        <begin position="307"/>
        <end position="334"/>
    </location>
</feature>
<dbReference type="GO" id="GO:0008270">
    <property type="term" value="F:zinc ion binding"/>
    <property type="evidence" value="ECO:0007669"/>
    <property type="project" value="UniProtKB-KW"/>
</dbReference>
<dbReference type="Proteomes" id="UP001626550">
    <property type="component" value="Unassembled WGS sequence"/>
</dbReference>
<reference evidence="8 9" key="1">
    <citation type="submission" date="2024-11" db="EMBL/GenBank/DDBJ databases">
        <title>Adaptive evolution of stress response genes in parasites aligns with host niche diversity.</title>
        <authorList>
            <person name="Hahn C."/>
            <person name="Resl P."/>
        </authorList>
    </citation>
    <scope>NUCLEOTIDE SEQUENCE [LARGE SCALE GENOMIC DNA]</scope>
    <source>
        <strain evidence="8">EGGRZ-B1_66</strain>
        <tissue evidence="8">Body</tissue>
    </source>
</reference>
<feature type="domain" description="C2H2-type" evidence="7">
    <location>
        <begin position="249"/>
        <end position="276"/>
    </location>
</feature>
<feature type="domain" description="C2H2-type" evidence="7">
    <location>
        <begin position="277"/>
        <end position="306"/>
    </location>
</feature>
<keyword evidence="3 5" id="KW-0863">Zinc-finger</keyword>
<proteinExistence type="predicted"/>
<comment type="caution">
    <text evidence="8">The sequence shown here is derived from an EMBL/GenBank/DDBJ whole genome shotgun (WGS) entry which is preliminary data.</text>
</comment>
<evidence type="ECO:0000256" key="2">
    <source>
        <dbReference type="ARBA" id="ARBA00022737"/>
    </source>
</evidence>
<dbReference type="FunFam" id="3.30.160.60:FF:000125">
    <property type="entry name" value="Putative zinc finger protein 143"/>
    <property type="match status" value="1"/>
</dbReference>
<accession>A0ABD2PQ51</accession>
<feature type="compositionally biased region" description="Low complexity" evidence="6">
    <location>
        <begin position="362"/>
        <end position="374"/>
    </location>
</feature>
<keyword evidence="1" id="KW-0479">Metal-binding</keyword>
<keyword evidence="2" id="KW-0677">Repeat</keyword>
<dbReference type="InterPro" id="IPR036236">
    <property type="entry name" value="Znf_C2H2_sf"/>
</dbReference>
<dbReference type="Pfam" id="PF00096">
    <property type="entry name" value="zf-C2H2"/>
    <property type="match status" value="2"/>
</dbReference>
<feature type="compositionally biased region" description="Polar residues" evidence="6">
    <location>
        <begin position="388"/>
        <end position="397"/>
    </location>
</feature>
<keyword evidence="9" id="KW-1185">Reference proteome</keyword>
<evidence type="ECO:0000256" key="6">
    <source>
        <dbReference type="SAM" id="MobiDB-lite"/>
    </source>
</evidence>
<evidence type="ECO:0000313" key="8">
    <source>
        <dbReference type="EMBL" id="KAL3309369.1"/>
    </source>
</evidence>
<dbReference type="InterPro" id="IPR013087">
    <property type="entry name" value="Znf_C2H2_type"/>
</dbReference>
<evidence type="ECO:0000259" key="7">
    <source>
        <dbReference type="PROSITE" id="PS50157"/>
    </source>
</evidence>
<feature type="region of interest" description="Disordered" evidence="6">
    <location>
        <begin position="362"/>
        <end position="408"/>
    </location>
</feature>
<sequence length="408" mass="45673">KLSLVPNRVTDVCARFLSLSLHDVNACIESSDMRRVDPEWSCADSPRENTCRKQSNVHLNMSQPSSFHQSTGELDKMPSSSAQSFWHSQELQALRARAEMLKPPSEMNNSSPAQTPLAYGANLINQLLLHKSHNPLLPSLPLLSMKQLPLIANLIMNNQQIKTDTTPNNNKQLGSAFKSYNKLGRRSNALTQAQQKLLEERGGPIPLSELTKVRPTLGRKCQKCTCPNCISGKNSRNALNRDPNFKKIHICVICSKTYGKTSHLKAHLRWHNDERPFQCIYDFCEKAFTRSDELQRHMRTHTGEKRFVCPICEKRFMRSDHLSKHKKTHESNPNGQPPRRGRLSKAAKAALEAIKSKDENNLSCSVAASNSSNSSRHEVMEVTHFGSHHSSPTTSSLGGYADSSLDGS</sequence>
<organism evidence="8 9">
    <name type="scientific">Cichlidogyrus casuarinus</name>
    <dbReference type="NCBI Taxonomy" id="1844966"/>
    <lineage>
        <taxon>Eukaryota</taxon>
        <taxon>Metazoa</taxon>
        <taxon>Spiralia</taxon>
        <taxon>Lophotrochozoa</taxon>
        <taxon>Platyhelminthes</taxon>
        <taxon>Monogenea</taxon>
        <taxon>Monopisthocotylea</taxon>
        <taxon>Dactylogyridea</taxon>
        <taxon>Ancyrocephalidae</taxon>
        <taxon>Cichlidogyrus</taxon>
    </lineage>
</organism>
<evidence type="ECO:0000256" key="1">
    <source>
        <dbReference type="ARBA" id="ARBA00022723"/>
    </source>
</evidence>
<evidence type="ECO:0000313" key="9">
    <source>
        <dbReference type="Proteomes" id="UP001626550"/>
    </source>
</evidence>
<dbReference type="AlphaFoldDB" id="A0ABD2PQ51"/>
<dbReference type="PROSITE" id="PS00028">
    <property type="entry name" value="ZINC_FINGER_C2H2_1"/>
    <property type="match status" value="3"/>
</dbReference>
<evidence type="ECO:0000256" key="3">
    <source>
        <dbReference type="ARBA" id="ARBA00022771"/>
    </source>
</evidence>
<dbReference type="EMBL" id="JBJKFK010004004">
    <property type="protein sequence ID" value="KAL3309369.1"/>
    <property type="molecule type" value="Genomic_DNA"/>
</dbReference>
<dbReference type="FunFam" id="3.30.160.60:FF:000026">
    <property type="entry name" value="Transcription factor Sp3"/>
    <property type="match status" value="1"/>
</dbReference>
<gene>
    <name evidence="8" type="ORF">Ciccas_012085</name>
</gene>
<feature type="region of interest" description="Disordered" evidence="6">
    <location>
        <begin position="320"/>
        <end position="346"/>
    </location>
</feature>
<dbReference type="PANTHER" id="PTHR23235:SF120">
    <property type="entry name" value="KRUPPEL-LIKE FACTOR 15"/>
    <property type="match status" value="1"/>
</dbReference>
<dbReference type="PROSITE" id="PS50157">
    <property type="entry name" value="ZINC_FINGER_C2H2_2"/>
    <property type="match status" value="3"/>
</dbReference>
<dbReference type="SUPFAM" id="SSF57667">
    <property type="entry name" value="beta-beta-alpha zinc fingers"/>
    <property type="match status" value="1"/>
</dbReference>
<evidence type="ECO:0000256" key="5">
    <source>
        <dbReference type="PROSITE-ProRule" id="PRU00042"/>
    </source>
</evidence>
<feature type="non-terminal residue" evidence="8">
    <location>
        <position position="1"/>
    </location>
</feature>
<dbReference type="SMART" id="SM00355">
    <property type="entry name" value="ZnF_C2H2"/>
    <property type="match status" value="3"/>
</dbReference>
<keyword evidence="4" id="KW-0862">Zinc</keyword>
<dbReference type="Gene3D" id="3.30.160.60">
    <property type="entry name" value="Classic Zinc Finger"/>
    <property type="match status" value="3"/>
</dbReference>